<keyword evidence="17" id="KW-1185">Reference proteome</keyword>
<evidence type="ECO:0000256" key="9">
    <source>
        <dbReference type="ARBA" id="ARBA00023136"/>
    </source>
</evidence>
<sequence>MEQVQFTKEIVRRMLAEKKLQAAMTLLVFLCCYSKPQLEGKKKMKNSLLAAIFFLVRVSAGSCCCTDWNSPFCQQLPDWDNELVCYKELSEDLTCTWLPLPNATNTVNYTVYLKWDNISKLYKQQTSSPSITIERKKLYIGRSVSIWIAVKYAHGICAKGENISLLPSEAGKCLSPSNINAYQIRNQLIIKWDLLTAHAPYELRYREALTESAPWTLVPLGSNVSVTISNLNATSSYVVQLRCTTKDGLNCVCIWSKEILVPHKLMNKPRISYNATTQVSPGRRSVLLKWEVAQSENVLGYFVNVERIPNSCSHPPNHISLKDREILVNISMAHHRVNISAYNEAGESPRANYIVPELSVTDLPGQIHVKSQGTNAVVTWTPEYNPKCFVVDWGTGKEDMQMKIITTASRNFTLDNLQPYKLYKIMVHASDVCQCKSFIGHEKTFGVTHFYSVEGVPRTGPSNVTILNITKHSALVKWSKIAAEDLWGFLQGYKISYTDSSRKKSPVVTLNSSITSYHLTGLKEKTTYRVQVSGFTNAGDGPLTLSQSFSTPKYDKGELEGFVIGLCFSMIFILVFAPLTCSLVIKRSLLQVLSDNDTTSLFVIEHEPKAPLTLDLFPDGGQDSKNDICQSERSSSDIDMSPRHEEIPAEAVTSEEDTISIEAPLLGDYASMELSQKALTSLAVTTPDRAAHPPLEMELSSKPAQTKHKVLFASQDYLKQSQVLLLPPSGLNFTGQAN</sequence>
<evidence type="ECO:0000256" key="12">
    <source>
        <dbReference type="ARBA" id="ARBA00023180"/>
    </source>
</evidence>
<evidence type="ECO:0000256" key="5">
    <source>
        <dbReference type="ARBA" id="ARBA00022692"/>
    </source>
</evidence>
<organism evidence="16 17">
    <name type="scientific">Zosterops borbonicus</name>
    <dbReference type="NCBI Taxonomy" id="364589"/>
    <lineage>
        <taxon>Eukaryota</taxon>
        <taxon>Metazoa</taxon>
        <taxon>Chordata</taxon>
        <taxon>Craniata</taxon>
        <taxon>Vertebrata</taxon>
        <taxon>Euteleostomi</taxon>
        <taxon>Archelosauria</taxon>
        <taxon>Archosauria</taxon>
        <taxon>Dinosauria</taxon>
        <taxon>Saurischia</taxon>
        <taxon>Theropoda</taxon>
        <taxon>Coelurosauria</taxon>
        <taxon>Aves</taxon>
        <taxon>Neognathae</taxon>
        <taxon>Neoaves</taxon>
        <taxon>Telluraves</taxon>
        <taxon>Australaves</taxon>
        <taxon>Passeriformes</taxon>
        <taxon>Sylvioidea</taxon>
        <taxon>Zosteropidae</taxon>
        <taxon>Zosterops</taxon>
    </lineage>
</organism>
<accession>A0A8K1GRC2</accession>
<feature type="domain" description="Fibronectin type-III" evidence="15">
    <location>
        <begin position="460"/>
        <end position="554"/>
    </location>
</feature>
<evidence type="ECO:0000256" key="1">
    <source>
        <dbReference type="ARBA" id="ARBA00004251"/>
    </source>
</evidence>
<evidence type="ECO:0000256" key="14">
    <source>
        <dbReference type="SAM" id="Phobius"/>
    </source>
</evidence>
<keyword evidence="10" id="KW-1015">Disulfide bond</keyword>
<dbReference type="PROSITE" id="PS50853">
    <property type="entry name" value="FN3"/>
    <property type="match status" value="2"/>
</dbReference>
<dbReference type="SUPFAM" id="SSF49265">
    <property type="entry name" value="Fibronectin type III"/>
    <property type="match status" value="3"/>
</dbReference>
<dbReference type="FunFam" id="2.60.40.10:FF:000028">
    <property type="entry name" value="Neuronal cell adhesion molecule"/>
    <property type="match status" value="1"/>
</dbReference>
<evidence type="ECO:0000256" key="4">
    <source>
        <dbReference type="ARBA" id="ARBA00022553"/>
    </source>
</evidence>
<keyword evidence="3" id="KW-1003">Cell membrane</keyword>
<feature type="transmembrane region" description="Helical" evidence="14">
    <location>
        <begin position="562"/>
        <end position="585"/>
    </location>
</feature>
<keyword evidence="9 14" id="KW-0472">Membrane</keyword>
<dbReference type="InterPro" id="IPR013783">
    <property type="entry name" value="Ig-like_fold"/>
</dbReference>
<comment type="similarity">
    <text evidence="2">Belongs to the type I cytokine receptor family. Type 2 subfamily.</text>
</comment>
<dbReference type="PROSITE" id="PS01353">
    <property type="entry name" value="HEMATOPO_REC_L_F2"/>
    <property type="match status" value="1"/>
</dbReference>
<dbReference type="InterPro" id="IPR036116">
    <property type="entry name" value="FN3_sf"/>
</dbReference>
<keyword evidence="7" id="KW-0677">Repeat</keyword>
<dbReference type="GO" id="GO:0019955">
    <property type="term" value="F:cytokine binding"/>
    <property type="evidence" value="ECO:0007669"/>
    <property type="project" value="TreeGrafter"/>
</dbReference>
<dbReference type="Pfam" id="PF00041">
    <property type="entry name" value="fn3"/>
    <property type="match status" value="1"/>
</dbReference>
<dbReference type="InterPro" id="IPR003529">
    <property type="entry name" value="Hematopoietin_rcpt_Gp130_CS"/>
</dbReference>
<comment type="subcellular location">
    <subcellularLocation>
        <location evidence="1">Cell membrane</location>
        <topology evidence="1">Single-pass type I membrane protein</topology>
    </subcellularLocation>
</comment>
<keyword evidence="4" id="KW-0597">Phosphoprotein</keyword>
<keyword evidence="12" id="KW-0325">Glycoprotein</keyword>
<evidence type="ECO:0000256" key="6">
    <source>
        <dbReference type="ARBA" id="ARBA00022729"/>
    </source>
</evidence>
<evidence type="ECO:0000313" key="17">
    <source>
        <dbReference type="Proteomes" id="UP000796761"/>
    </source>
</evidence>
<reference evidence="16" key="1">
    <citation type="submission" date="2019-04" db="EMBL/GenBank/DDBJ databases">
        <title>Genome assembly of Zosterops borbonicus 15179.</title>
        <authorList>
            <person name="Leroy T."/>
            <person name="Anselmetti Y."/>
            <person name="Tilak M.-K."/>
            <person name="Nabholz B."/>
        </authorList>
    </citation>
    <scope>NUCLEOTIDE SEQUENCE</scope>
    <source>
        <strain evidence="16">HGM_15179</strain>
        <tissue evidence="16">Muscle</tissue>
    </source>
</reference>
<evidence type="ECO:0000256" key="13">
    <source>
        <dbReference type="SAM" id="MobiDB-lite"/>
    </source>
</evidence>
<dbReference type="Proteomes" id="UP000796761">
    <property type="component" value="Unassembled WGS sequence"/>
</dbReference>
<evidence type="ECO:0000256" key="7">
    <source>
        <dbReference type="ARBA" id="ARBA00022737"/>
    </source>
</evidence>
<dbReference type="PANTHER" id="PTHR23036">
    <property type="entry name" value="CYTOKINE RECEPTOR"/>
    <property type="match status" value="1"/>
</dbReference>
<evidence type="ECO:0000256" key="2">
    <source>
        <dbReference type="ARBA" id="ARBA00008921"/>
    </source>
</evidence>
<feature type="domain" description="Fibronectin type-III" evidence="15">
    <location>
        <begin position="175"/>
        <end position="264"/>
    </location>
</feature>
<dbReference type="InterPro" id="IPR050379">
    <property type="entry name" value="Type-I_Cytokine_Rcpt"/>
</dbReference>
<evidence type="ECO:0000259" key="15">
    <source>
        <dbReference type="PROSITE" id="PS50853"/>
    </source>
</evidence>
<dbReference type="SMART" id="SM00060">
    <property type="entry name" value="FN3"/>
    <property type="match status" value="4"/>
</dbReference>
<evidence type="ECO:0000256" key="10">
    <source>
        <dbReference type="ARBA" id="ARBA00023157"/>
    </source>
</evidence>
<dbReference type="AlphaFoldDB" id="A0A8K1GRC2"/>
<evidence type="ECO:0000256" key="3">
    <source>
        <dbReference type="ARBA" id="ARBA00022475"/>
    </source>
</evidence>
<dbReference type="OrthoDB" id="5968456at2759"/>
<dbReference type="GO" id="GO:0004896">
    <property type="term" value="F:cytokine receptor activity"/>
    <property type="evidence" value="ECO:0007669"/>
    <property type="project" value="InterPro"/>
</dbReference>
<keyword evidence="8 14" id="KW-1133">Transmembrane helix</keyword>
<dbReference type="CDD" id="cd00063">
    <property type="entry name" value="FN3"/>
    <property type="match status" value="3"/>
</dbReference>
<feature type="compositionally biased region" description="Basic and acidic residues" evidence="13">
    <location>
        <begin position="634"/>
        <end position="643"/>
    </location>
</feature>
<evidence type="ECO:0000313" key="16">
    <source>
        <dbReference type="EMBL" id="TRZ22344.1"/>
    </source>
</evidence>
<feature type="region of interest" description="Disordered" evidence="13">
    <location>
        <begin position="615"/>
        <end position="643"/>
    </location>
</feature>
<dbReference type="PANTHER" id="PTHR23036:SF194">
    <property type="entry name" value="FIBRONECTIN TYPE-III DOMAIN-CONTAINING PROTEIN"/>
    <property type="match status" value="1"/>
</dbReference>
<gene>
    <name evidence="16" type="ORF">HGM15179_004762</name>
</gene>
<keyword evidence="5 14" id="KW-0812">Transmembrane</keyword>
<dbReference type="Gene3D" id="2.60.40.10">
    <property type="entry name" value="Immunoglobulins"/>
    <property type="match status" value="4"/>
</dbReference>
<dbReference type="GO" id="GO:0009897">
    <property type="term" value="C:external side of plasma membrane"/>
    <property type="evidence" value="ECO:0007669"/>
    <property type="project" value="TreeGrafter"/>
</dbReference>
<dbReference type="EMBL" id="SWJQ01000101">
    <property type="protein sequence ID" value="TRZ22344.1"/>
    <property type="molecule type" value="Genomic_DNA"/>
</dbReference>
<protein>
    <recommendedName>
        <fullName evidence="15">Fibronectin type-III domain-containing protein</fullName>
    </recommendedName>
</protein>
<dbReference type="GO" id="GO:0043235">
    <property type="term" value="C:receptor complex"/>
    <property type="evidence" value="ECO:0007669"/>
    <property type="project" value="TreeGrafter"/>
</dbReference>
<evidence type="ECO:0000256" key="8">
    <source>
        <dbReference type="ARBA" id="ARBA00022989"/>
    </source>
</evidence>
<evidence type="ECO:0000256" key="11">
    <source>
        <dbReference type="ARBA" id="ARBA00023170"/>
    </source>
</evidence>
<keyword evidence="11" id="KW-0675">Receptor</keyword>
<keyword evidence="6" id="KW-0732">Signal</keyword>
<dbReference type="InterPro" id="IPR003961">
    <property type="entry name" value="FN3_dom"/>
</dbReference>
<proteinExistence type="inferred from homology"/>
<name>A0A8K1GRC2_9PASS</name>
<comment type="caution">
    <text evidence="16">The sequence shown here is derived from an EMBL/GenBank/DDBJ whole genome shotgun (WGS) entry which is preliminary data.</text>
</comment>